<keyword evidence="3" id="KW-0158">Chromosome</keyword>
<keyword evidence="7" id="KW-0539">Nucleus</keyword>
<keyword evidence="4" id="KW-0132">Cell division</keyword>
<evidence type="ECO:0000256" key="10">
    <source>
        <dbReference type="SAM" id="Coils"/>
    </source>
</evidence>
<organism evidence="11 12">
    <name type="scientific">Mycena sanguinolenta</name>
    <dbReference type="NCBI Taxonomy" id="230812"/>
    <lineage>
        <taxon>Eukaryota</taxon>
        <taxon>Fungi</taxon>
        <taxon>Dikarya</taxon>
        <taxon>Basidiomycota</taxon>
        <taxon>Agaricomycotina</taxon>
        <taxon>Agaricomycetes</taxon>
        <taxon>Agaricomycetidae</taxon>
        <taxon>Agaricales</taxon>
        <taxon>Marasmiineae</taxon>
        <taxon>Mycenaceae</taxon>
        <taxon>Mycena</taxon>
    </lineage>
</organism>
<keyword evidence="8" id="KW-0131">Cell cycle</keyword>
<evidence type="ECO:0000256" key="8">
    <source>
        <dbReference type="ARBA" id="ARBA00023306"/>
    </source>
</evidence>
<evidence type="ECO:0000256" key="7">
    <source>
        <dbReference type="ARBA" id="ARBA00023242"/>
    </source>
</evidence>
<protein>
    <recommendedName>
        <fullName evidence="13">Nnf1</fullName>
    </recommendedName>
</protein>
<dbReference type="GO" id="GO:0005634">
    <property type="term" value="C:nucleus"/>
    <property type="evidence" value="ECO:0007669"/>
    <property type="project" value="UniProtKB-SubCell"/>
</dbReference>
<evidence type="ECO:0000256" key="5">
    <source>
        <dbReference type="ARBA" id="ARBA00022776"/>
    </source>
</evidence>
<gene>
    <name evidence="11" type="ORF">MSAN_00696400</name>
</gene>
<evidence type="ECO:0000256" key="4">
    <source>
        <dbReference type="ARBA" id="ARBA00022618"/>
    </source>
</evidence>
<evidence type="ECO:0000256" key="3">
    <source>
        <dbReference type="ARBA" id="ARBA00022454"/>
    </source>
</evidence>
<accession>A0A8H6Z479</accession>
<evidence type="ECO:0008006" key="13">
    <source>
        <dbReference type="Google" id="ProtNLM"/>
    </source>
</evidence>
<keyword evidence="5" id="KW-0498">Mitosis</keyword>
<dbReference type="PANTHER" id="PTHR15459">
    <property type="entry name" value="POLYAMINE-MODULATED FACTOR 1"/>
    <property type="match status" value="1"/>
</dbReference>
<evidence type="ECO:0000256" key="2">
    <source>
        <dbReference type="ARBA" id="ARBA00004629"/>
    </source>
</evidence>
<keyword evidence="9" id="KW-0137">Centromere</keyword>
<keyword evidence="6" id="KW-0995">Kinetochore</keyword>
<evidence type="ECO:0000256" key="6">
    <source>
        <dbReference type="ARBA" id="ARBA00022838"/>
    </source>
</evidence>
<dbReference type="InterPro" id="IPR007128">
    <property type="entry name" value="PMF1/Nnf1"/>
</dbReference>
<dbReference type="GO" id="GO:0000444">
    <property type="term" value="C:MIS12/MIND type complex"/>
    <property type="evidence" value="ECO:0007669"/>
    <property type="project" value="InterPro"/>
</dbReference>
<comment type="subcellular location">
    <subcellularLocation>
        <location evidence="2">Chromosome</location>
        <location evidence="2">Centromere</location>
        <location evidence="2">Kinetochore</location>
    </subcellularLocation>
    <subcellularLocation>
        <location evidence="1">Nucleus</location>
    </subcellularLocation>
</comment>
<comment type="caution">
    <text evidence="11">The sequence shown here is derived from an EMBL/GenBank/DDBJ whole genome shotgun (WGS) entry which is preliminary data.</text>
</comment>
<dbReference type="PANTHER" id="PTHR15459:SF3">
    <property type="entry name" value="POLYAMINE-MODULATED FACTOR 1"/>
    <property type="match status" value="1"/>
</dbReference>
<dbReference type="Proteomes" id="UP000623467">
    <property type="component" value="Unassembled WGS sequence"/>
</dbReference>
<dbReference type="GO" id="GO:0007059">
    <property type="term" value="P:chromosome segregation"/>
    <property type="evidence" value="ECO:0007669"/>
    <property type="project" value="TreeGrafter"/>
</dbReference>
<dbReference type="EMBL" id="JACAZH010000004">
    <property type="protein sequence ID" value="KAF7370634.1"/>
    <property type="molecule type" value="Genomic_DNA"/>
</dbReference>
<evidence type="ECO:0000256" key="1">
    <source>
        <dbReference type="ARBA" id="ARBA00004123"/>
    </source>
</evidence>
<keyword evidence="10" id="KW-0175">Coiled coil</keyword>
<feature type="coiled-coil region" evidence="10">
    <location>
        <begin position="128"/>
        <end position="162"/>
    </location>
</feature>
<dbReference type="GO" id="GO:0051301">
    <property type="term" value="P:cell division"/>
    <property type="evidence" value="ECO:0007669"/>
    <property type="project" value="UniProtKB-KW"/>
</dbReference>
<name>A0A8H6Z479_9AGAR</name>
<evidence type="ECO:0000313" key="11">
    <source>
        <dbReference type="EMBL" id="KAF7370634.1"/>
    </source>
</evidence>
<evidence type="ECO:0000256" key="9">
    <source>
        <dbReference type="ARBA" id="ARBA00023328"/>
    </source>
</evidence>
<proteinExistence type="predicted"/>
<keyword evidence="12" id="KW-1185">Reference proteome</keyword>
<dbReference type="Pfam" id="PF03980">
    <property type="entry name" value="Nnf1"/>
    <property type="match status" value="1"/>
</dbReference>
<dbReference type="AlphaFoldDB" id="A0A8H6Z479"/>
<sequence>MSSRSHAHASGSRRWNYFHSALDLAVQRSAHKWKFEDFAECFPKYVSEDKEGAMQTFNQVADYVEAATKRDFENVFKEYDLQTNIDILDKIVADAKTRKASGGPLPPNVCTGTNANLHPRSAVCGRTIPILEAQAERLRESLAELEAENIALVSELEDKAGEMKTLRTRAVRMLDGFDQTHETWNNMPMDEIQAWTAQLAETTTPTLRS</sequence>
<dbReference type="OrthoDB" id="18453at2759"/>
<reference evidence="11" key="1">
    <citation type="submission" date="2020-05" db="EMBL/GenBank/DDBJ databases">
        <title>Mycena genomes resolve the evolution of fungal bioluminescence.</title>
        <authorList>
            <person name="Tsai I.J."/>
        </authorList>
    </citation>
    <scope>NUCLEOTIDE SEQUENCE</scope>
    <source>
        <strain evidence="11">160909Yilan</strain>
    </source>
</reference>
<evidence type="ECO:0000313" key="12">
    <source>
        <dbReference type="Proteomes" id="UP000623467"/>
    </source>
</evidence>